<dbReference type="SUPFAM" id="SSF88697">
    <property type="entry name" value="PUA domain-like"/>
    <property type="match status" value="1"/>
</dbReference>
<gene>
    <name evidence="2" type="ORF">DD236_01685</name>
</gene>
<dbReference type="InterPro" id="IPR009326">
    <property type="entry name" value="DUF984"/>
</dbReference>
<proteinExistence type="predicted"/>
<dbReference type="Gene3D" id="3.10.400.10">
    <property type="entry name" value="Sulfate adenylyltransferase"/>
    <property type="match status" value="1"/>
</dbReference>
<dbReference type="PANTHER" id="PTHR39203">
    <property type="entry name" value="CYTOPLASMIC PROTEIN-RELATED"/>
    <property type="match status" value="1"/>
</dbReference>
<dbReference type="AlphaFoldDB" id="A0A2V1KBF1"/>
<dbReference type="Proteomes" id="UP000245283">
    <property type="component" value="Unassembled WGS sequence"/>
</dbReference>
<name>A0A2V1KBF1_9ACTO</name>
<organism evidence="2 3">
    <name type="scientific">Ancrocorticia populi</name>
    <dbReference type="NCBI Taxonomy" id="2175228"/>
    <lineage>
        <taxon>Bacteria</taxon>
        <taxon>Bacillati</taxon>
        <taxon>Actinomycetota</taxon>
        <taxon>Actinomycetes</taxon>
        <taxon>Actinomycetales</taxon>
        <taxon>Actinomycetaceae</taxon>
        <taxon>Ancrocorticia</taxon>
    </lineage>
</organism>
<evidence type="ECO:0000313" key="3">
    <source>
        <dbReference type="Proteomes" id="UP000245283"/>
    </source>
</evidence>
<dbReference type="InterPro" id="IPR007374">
    <property type="entry name" value="ASCH_domain"/>
</dbReference>
<dbReference type="CDD" id="cd06553">
    <property type="entry name" value="ASCH_Ef3133_like"/>
    <property type="match status" value="1"/>
</dbReference>
<dbReference type="Pfam" id="PF04266">
    <property type="entry name" value="ASCH"/>
    <property type="match status" value="1"/>
</dbReference>
<protein>
    <submittedName>
        <fullName evidence="2">ASCH domain-containing protein</fullName>
    </submittedName>
</protein>
<evidence type="ECO:0000313" key="2">
    <source>
        <dbReference type="EMBL" id="PWF27755.1"/>
    </source>
</evidence>
<keyword evidence="3" id="KW-1185">Reference proteome</keyword>
<evidence type="ECO:0000259" key="1">
    <source>
        <dbReference type="SMART" id="SM01022"/>
    </source>
</evidence>
<reference evidence="3" key="1">
    <citation type="submission" date="2018-05" db="EMBL/GenBank/DDBJ databases">
        <authorList>
            <person name="Li Y."/>
        </authorList>
    </citation>
    <scope>NUCLEOTIDE SEQUENCE [LARGE SCALE GENOMIC DNA]</scope>
    <source>
        <strain evidence="3">sk1b4</strain>
    </source>
</reference>
<feature type="domain" description="ASCH" evidence="1">
    <location>
        <begin position="51"/>
        <end position="172"/>
    </location>
</feature>
<sequence>MPEKNSSSQLIEPEDALLEAFWTRAKNVAKINPLEVIVGLDSVSALRPSAYSLGDSSEEADRLCKLVMDGTKRATSSWVASYQAEDAPLPEVGELSIICDGSGTPHVLARTRKVTTVAFQEAGPEIAMAEGEGTFAQWKAEHDAFFRRECEELGIAFDPDGQVLTEYFEVLYSH</sequence>
<comment type="caution">
    <text evidence="2">The sequence shown here is derived from an EMBL/GenBank/DDBJ whole genome shotgun (WGS) entry which is preliminary data.</text>
</comment>
<dbReference type="SMART" id="SM01022">
    <property type="entry name" value="ASCH"/>
    <property type="match status" value="1"/>
</dbReference>
<accession>A0A2V1KBF1</accession>
<dbReference type="PANTHER" id="PTHR39203:SF1">
    <property type="entry name" value="CYTOPLASMIC PROTEIN"/>
    <property type="match status" value="1"/>
</dbReference>
<dbReference type="EMBL" id="QETB01000001">
    <property type="protein sequence ID" value="PWF27755.1"/>
    <property type="molecule type" value="Genomic_DNA"/>
</dbReference>
<dbReference type="InterPro" id="IPR015947">
    <property type="entry name" value="PUA-like_sf"/>
</dbReference>
<dbReference type="OrthoDB" id="9807542at2"/>